<dbReference type="Pfam" id="PF10079">
    <property type="entry name" value="Rossmann-like_BshC"/>
    <property type="match status" value="1"/>
</dbReference>
<sequence>MHCQPLPLETTGAFPPLFLDYISQKAHLQPFYGHFPTLSNFEKQIKDKSQFPPEHRAVLVKALERQYKNISVKPDLTILNDPNTFVVTTGHQLNIFTGPLYVIYKIVTAVNLARKLQAAYPDSKFVPVYWMATEDHDFEEISYFNLFGKKYTWQTQQRGAVGRMTPRELGEALKILPERVPVFEKAYLQCDTLADAVRCYMNELFGAEGLVCIDGDDAELKRLFLPVVESELLQQEAHKISNATTQKLEAEGYHTQITPREINFFYLIDGLRERIVKEGEIYRVLNSDLTFSQEEIIAIAHQHPERFSPNVVLRPLYQEIILPNLAYIGGPSEVPYWLQLKGIFDHFQVPFPMLLPRNFALYINSASQKRAEKLGVTVEELFWDDVKLRKTFVEKTSSLSLELNEEKRAIEEVFVAILRKAISIDKTLEGAVNAEKTKVLNTLENVEKRLKKAEERNYETEVNQLLGLKSKLFPNGSLQERSDNFLNFYLNDNTFLEKLLGTFDPLDFSFNVLTDEDGEEEVFSSDNATGRINPA</sequence>
<evidence type="ECO:0000259" key="3">
    <source>
        <dbReference type="Pfam" id="PF10079"/>
    </source>
</evidence>
<dbReference type="PIRSF" id="PIRSF012535">
    <property type="entry name" value="UCP012535"/>
    <property type="match status" value="1"/>
</dbReference>
<reference evidence="5 6" key="1">
    <citation type="submission" date="2018-07" db="EMBL/GenBank/DDBJ databases">
        <title>Genome sequencing of Runella.</title>
        <authorList>
            <person name="Baek M.-G."/>
            <person name="Yi H."/>
        </authorList>
    </citation>
    <scope>NUCLEOTIDE SEQUENCE [LARGE SCALE GENOMIC DNA]</scope>
    <source>
        <strain evidence="5 6">HYN0085</strain>
    </source>
</reference>
<gene>
    <name evidence="2 5" type="primary">bshC</name>
    <name evidence="5" type="ORF">DR864_14340</name>
</gene>
<protein>
    <recommendedName>
        <fullName evidence="2">Putative cysteine ligase BshC</fullName>
        <ecNumber evidence="2">6.-.-.-</ecNumber>
    </recommendedName>
</protein>
<keyword evidence="6" id="KW-1185">Reference proteome</keyword>
<dbReference type="EMBL" id="CP030850">
    <property type="protein sequence ID" value="AXE21543.1"/>
    <property type="molecule type" value="Genomic_DNA"/>
</dbReference>
<organism evidence="5 6">
    <name type="scientific">Runella rosea</name>
    <dbReference type="NCBI Taxonomy" id="2259595"/>
    <lineage>
        <taxon>Bacteria</taxon>
        <taxon>Pseudomonadati</taxon>
        <taxon>Bacteroidota</taxon>
        <taxon>Cytophagia</taxon>
        <taxon>Cytophagales</taxon>
        <taxon>Spirosomataceae</taxon>
        <taxon>Runella</taxon>
    </lineage>
</organism>
<feature type="coiled-coil region" evidence="2">
    <location>
        <begin position="436"/>
        <end position="463"/>
    </location>
</feature>
<dbReference type="InterPro" id="IPR055398">
    <property type="entry name" value="Rossmann-like_BshC"/>
</dbReference>
<comment type="similarity">
    <text evidence="2">Belongs to the BshC family.</text>
</comment>
<dbReference type="OrthoDB" id="9765151at2"/>
<proteinExistence type="inferred from homology"/>
<keyword evidence="1 2" id="KW-0436">Ligase</keyword>
<dbReference type="InterPro" id="IPR055399">
    <property type="entry name" value="CC_BshC"/>
</dbReference>
<dbReference type="RefSeq" id="WP_114070285.1">
    <property type="nucleotide sequence ID" value="NZ_CP030850.1"/>
</dbReference>
<evidence type="ECO:0000313" key="6">
    <source>
        <dbReference type="Proteomes" id="UP000251993"/>
    </source>
</evidence>
<name>A0A344TSC2_9BACT</name>
<dbReference type="NCBIfam" id="TIGR03998">
    <property type="entry name" value="thiol_BshC"/>
    <property type="match status" value="1"/>
</dbReference>
<dbReference type="EC" id="6.-.-.-" evidence="2"/>
<feature type="domain" description="Bacillithiol biosynthesis BshC C-terminal coiled-coil" evidence="4">
    <location>
        <begin position="360"/>
        <end position="513"/>
    </location>
</feature>
<evidence type="ECO:0000313" key="5">
    <source>
        <dbReference type="EMBL" id="AXE21543.1"/>
    </source>
</evidence>
<feature type="domain" description="Bacillithiol biosynthesis BshC N-terminal Rossmann-like" evidence="3">
    <location>
        <begin position="1"/>
        <end position="358"/>
    </location>
</feature>
<dbReference type="GO" id="GO:0016874">
    <property type="term" value="F:ligase activity"/>
    <property type="evidence" value="ECO:0007669"/>
    <property type="project" value="UniProtKB-UniRule"/>
</dbReference>
<dbReference type="Proteomes" id="UP000251993">
    <property type="component" value="Chromosome"/>
</dbReference>
<dbReference type="AlphaFoldDB" id="A0A344TSC2"/>
<evidence type="ECO:0000259" key="4">
    <source>
        <dbReference type="Pfam" id="PF24850"/>
    </source>
</evidence>
<accession>A0A344TSC2</accession>
<dbReference type="InterPro" id="IPR011199">
    <property type="entry name" value="Bacillithiol_biosynth_BshC"/>
</dbReference>
<keyword evidence="2" id="KW-0175">Coiled coil</keyword>
<dbReference type="HAMAP" id="MF_01867">
    <property type="entry name" value="BshC"/>
    <property type="match status" value="1"/>
</dbReference>
<evidence type="ECO:0000256" key="2">
    <source>
        <dbReference type="HAMAP-Rule" id="MF_01867"/>
    </source>
</evidence>
<evidence type="ECO:0000256" key="1">
    <source>
        <dbReference type="ARBA" id="ARBA00022598"/>
    </source>
</evidence>
<dbReference type="Pfam" id="PF24850">
    <property type="entry name" value="CC_BshC"/>
    <property type="match status" value="1"/>
</dbReference>
<dbReference type="KEGG" id="run:DR864_14340"/>